<dbReference type="EMBL" id="ML994713">
    <property type="protein sequence ID" value="KAF2176207.1"/>
    <property type="molecule type" value="Genomic_DNA"/>
</dbReference>
<evidence type="ECO:0000313" key="1">
    <source>
        <dbReference type="EMBL" id="KAF2176207.1"/>
    </source>
</evidence>
<dbReference type="Pfam" id="PF13374">
    <property type="entry name" value="TPR_10"/>
    <property type="match status" value="1"/>
</dbReference>
<reference evidence="1" key="1">
    <citation type="journal article" date="2020" name="Stud. Mycol.">
        <title>101 Dothideomycetes genomes: a test case for predicting lifestyles and emergence of pathogens.</title>
        <authorList>
            <person name="Haridas S."/>
            <person name="Albert R."/>
            <person name="Binder M."/>
            <person name="Bloem J."/>
            <person name="Labutti K."/>
            <person name="Salamov A."/>
            <person name="Andreopoulos B."/>
            <person name="Baker S."/>
            <person name="Barry K."/>
            <person name="Bills G."/>
            <person name="Bluhm B."/>
            <person name="Cannon C."/>
            <person name="Castanera R."/>
            <person name="Culley D."/>
            <person name="Daum C."/>
            <person name="Ezra D."/>
            <person name="Gonzalez J."/>
            <person name="Henrissat B."/>
            <person name="Kuo A."/>
            <person name="Liang C."/>
            <person name="Lipzen A."/>
            <person name="Lutzoni F."/>
            <person name="Magnuson J."/>
            <person name="Mondo S."/>
            <person name="Nolan M."/>
            <person name="Ohm R."/>
            <person name="Pangilinan J."/>
            <person name="Park H.-J."/>
            <person name="Ramirez L."/>
            <person name="Alfaro M."/>
            <person name="Sun H."/>
            <person name="Tritt A."/>
            <person name="Yoshinaga Y."/>
            <person name="Zwiers L.-H."/>
            <person name="Turgeon B."/>
            <person name="Goodwin S."/>
            <person name="Spatafora J."/>
            <person name="Crous P."/>
            <person name="Grigoriev I."/>
        </authorList>
    </citation>
    <scope>NUCLEOTIDE SEQUENCE</scope>
    <source>
        <strain evidence="1">CBS 207.26</strain>
    </source>
</reference>
<dbReference type="PANTHER" id="PTHR46082:SF6">
    <property type="entry name" value="AAA+ ATPASE DOMAIN-CONTAINING PROTEIN-RELATED"/>
    <property type="match status" value="1"/>
</dbReference>
<dbReference type="Gene3D" id="1.25.40.10">
    <property type="entry name" value="Tetratricopeptide repeat domain"/>
    <property type="match status" value="1"/>
</dbReference>
<dbReference type="AlphaFoldDB" id="A0A6A6D9T4"/>
<dbReference type="OrthoDB" id="5986190at2759"/>
<dbReference type="PANTHER" id="PTHR46082">
    <property type="entry name" value="ATP/GTP-BINDING PROTEIN-RELATED"/>
    <property type="match status" value="1"/>
</dbReference>
<dbReference type="InterPro" id="IPR011990">
    <property type="entry name" value="TPR-like_helical_dom_sf"/>
</dbReference>
<dbReference type="Proteomes" id="UP000800200">
    <property type="component" value="Unassembled WGS sequence"/>
</dbReference>
<keyword evidence="2" id="KW-1185">Reference proteome</keyword>
<evidence type="ECO:0000313" key="2">
    <source>
        <dbReference type="Proteomes" id="UP000800200"/>
    </source>
</evidence>
<organism evidence="1 2">
    <name type="scientific">Zopfia rhizophila CBS 207.26</name>
    <dbReference type="NCBI Taxonomy" id="1314779"/>
    <lineage>
        <taxon>Eukaryota</taxon>
        <taxon>Fungi</taxon>
        <taxon>Dikarya</taxon>
        <taxon>Ascomycota</taxon>
        <taxon>Pezizomycotina</taxon>
        <taxon>Dothideomycetes</taxon>
        <taxon>Dothideomycetes incertae sedis</taxon>
        <taxon>Zopfiaceae</taxon>
        <taxon>Zopfia</taxon>
    </lineage>
</organism>
<dbReference type="InterPro" id="IPR053137">
    <property type="entry name" value="NLR-like"/>
</dbReference>
<accession>A0A6A6D9T4</accession>
<evidence type="ECO:0008006" key="3">
    <source>
        <dbReference type="Google" id="ProtNLM"/>
    </source>
</evidence>
<dbReference type="SUPFAM" id="SSF48452">
    <property type="entry name" value="TPR-like"/>
    <property type="match status" value="1"/>
</dbReference>
<protein>
    <recommendedName>
        <fullName evidence="3">Kinesin light chain</fullName>
    </recommendedName>
</protein>
<name>A0A6A6D9T4_9PEZI</name>
<proteinExistence type="predicted"/>
<sequence>GEGSLKEWALLLYSAAWYAWRKGSISSAEKKSVQVMKASARVLGPEHPHTLTNMANLASTYRNQGQWKEAEELFVQVMETSARVLGLEHPDTLTGMANLARTWKSQSRNNEATS</sequence>
<feature type="non-terminal residue" evidence="1">
    <location>
        <position position="1"/>
    </location>
</feature>
<gene>
    <name evidence="1" type="ORF">K469DRAFT_607960</name>
</gene>